<dbReference type="GO" id="GO:0016491">
    <property type="term" value="F:oxidoreductase activity"/>
    <property type="evidence" value="ECO:0007669"/>
    <property type="project" value="UniProtKB-KW"/>
</dbReference>
<evidence type="ECO:0000256" key="9">
    <source>
        <dbReference type="ARBA" id="ARBA00039387"/>
    </source>
</evidence>
<dbReference type="InterPro" id="IPR050129">
    <property type="entry name" value="Zn_alcohol_dh"/>
</dbReference>
<accession>A0A6G3TK52</accession>
<evidence type="ECO:0000256" key="12">
    <source>
        <dbReference type="RuleBase" id="RU361277"/>
    </source>
</evidence>
<comment type="cofactor">
    <cofactor evidence="1 12">
        <name>Zn(2+)</name>
        <dbReference type="ChEBI" id="CHEBI:29105"/>
    </cofactor>
</comment>
<feature type="region of interest" description="Disordered" evidence="13">
    <location>
        <begin position="1"/>
        <end position="21"/>
    </location>
</feature>
<dbReference type="InterPro" id="IPR013154">
    <property type="entry name" value="ADH-like_N"/>
</dbReference>
<evidence type="ECO:0000256" key="8">
    <source>
        <dbReference type="ARBA" id="ARBA00039102"/>
    </source>
</evidence>
<dbReference type="Proteomes" id="UP000475666">
    <property type="component" value="Unassembled WGS sequence"/>
</dbReference>
<dbReference type="InterPro" id="IPR011032">
    <property type="entry name" value="GroES-like_sf"/>
</dbReference>
<comment type="function">
    <text evidence="5">Catalyzes the oxidation of 2-deoxy-scyllo-inosamine (DOIA) with NAD(+) or NADP(+), forming 3-amino-2,3-dideoxy-scyllo-inosose (amino-DOI).</text>
</comment>
<feature type="compositionally biased region" description="Polar residues" evidence="13">
    <location>
        <begin position="1"/>
        <end position="10"/>
    </location>
</feature>
<feature type="domain" description="Enoyl reductase (ER)" evidence="14">
    <location>
        <begin position="17"/>
        <end position="351"/>
    </location>
</feature>
<comment type="catalytic activity">
    <reaction evidence="10">
        <text>2-deoxy-scyllo-inosamine + NAD(+) = 3-amino-2,3-dideoxy-scyllo-inosose + NADH + H(+)</text>
        <dbReference type="Rhea" id="RHEA:33883"/>
        <dbReference type="ChEBI" id="CHEBI:15378"/>
        <dbReference type="ChEBI" id="CHEBI:57540"/>
        <dbReference type="ChEBI" id="CHEBI:57945"/>
        <dbReference type="ChEBI" id="CHEBI:65002"/>
        <dbReference type="ChEBI" id="CHEBI:65003"/>
        <dbReference type="EC" id="1.1.1.329"/>
    </reaction>
</comment>
<evidence type="ECO:0000256" key="10">
    <source>
        <dbReference type="ARBA" id="ARBA00048685"/>
    </source>
</evidence>
<dbReference type="Pfam" id="PF00107">
    <property type="entry name" value="ADH_zinc_N"/>
    <property type="match status" value="1"/>
</dbReference>
<proteinExistence type="inferred from homology"/>
<evidence type="ECO:0000259" key="14">
    <source>
        <dbReference type="SMART" id="SM00829"/>
    </source>
</evidence>
<dbReference type="EMBL" id="JAAGMQ010000817">
    <property type="protein sequence ID" value="NEC36835.1"/>
    <property type="molecule type" value="Genomic_DNA"/>
</dbReference>
<comment type="similarity">
    <text evidence="7">Belongs to the zinc-containing alcohol dehydrogenase family. DOIA dehydrogenase subfamily.</text>
</comment>
<evidence type="ECO:0000256" key="11">
    <source>
        <dbReference type="ARBA" id="ARBA00049085"/>
    </source>
</evidence>
<dbReference type="GO" id="GO:0008270">
    <property type="term" value="F:zinc ion binding"/>
    <property type="evidence" value="ECO:0007669"/>
    <property type="project" value="InterPro"/>
</dbReference>
<comment type="pathway">
    <text evidence="6">Metabolic intermediate biosynthesis; 2-deoxystreptamine biosynthesis; 2-deoxystreptamine from D-glucose 6-phosphate: step 3/4.</text>
</comment>
<dbReference type="InterPro" id="IPR020843">
    <property type="entry name" value="ER"/>
</dbReference>
<dbReference type="SMART" id="SM00829">
    <property type="entry name" value="PKS_ER"/>
    <property type="match status" value="1"/>
</dbReference>
<dbReference type="SUPFAM" id="SSF50129">
    <property type="entry name" value="GroES-like"/>
    <property type="match status" value="1"/>
</dbReference>
<keyword evidence="4" id="KW-0560">Oxidoreductase</keyword>
<dbReference type="Gene3D" id="3.40.50.720">
    <property type="entry name" value="NAD(P)-binding Rossmann-like Domain"/>
    <property type="match status" value="1"/>
</dbReference>
<evidence type="ECO:0000256" key="5">
    <source>
        <dbReference type="ARBA" id="ARBA00037678"/>
    </source>
</evidence>
<gene>
    <name evidence="15" type="ORF">G3I66_27245</name>
</gene>
<comment type="caution">
    <text evidence="15">The sequence shown here is derived from an EMBL/GenBank/DDBJ whole genome shotgun (WGS) entry which is preliminary data.</text>
</comment>
<evidence type="ECO:0000256" key="7">
    <source>
        <dbReference type="ARBA" id="ARBA00038004"/>
    </source>
</evidence>
<dbReference type="InterPro" id="IPR013149">
    <property type="entry name" value="ADH-like_C"/>
</dbReference>
<dbReference type="InterPro" id="IPR036291">
    <property type="entry name" value="NAD(P)-bd_dom_sf"/>
</dbReference>
<evidence type="ECO:0000256" key="1">
    <source>
        <dbReference type="ARBA" id="ARBA00001947"/>
    </source>
</evidence>
<dbReference type="RefSeq" id="WP_109031195.1">
    <property type="nucleotide sequence ID" value="NZ_BEWD01000004.1"/>
</dbReference>
<evidence type="ECO:0000313" key="16">
    <source>
        <dbReference type="Proteomes" id="UP000475666"/>
    </source>
</evidence>
<dbReference type="Pfam" id="PF08240">
    <property type="entry name" value="ADH_N"/>
    <property type="match status" value="1"/>
</dbReference>
<dbReference type="AlphaFoldDB" id="A0A6G3TK52"/>
<evidence type="ECO:0000256" key="2">
    <source>
        <dbReference type="ARBA" id="ARBA00022723"/>
    </source>
</evidence>
<protein>
    <recommendedName>
        <fullName evidence="9">2-deoxy-scyllo-inosamine dehydrogenase</fullName>
        <ecNumber evidence="8">1.1.1.329</ecNumber>
    </recommendedName>
</protein>
<name>A0A6G3TK52_9ACTN</name>
<dbReference type="SUPFAM" id="SSF51735">
    <property type="entry name" value="NAD(P)-binding Rossmann-fold domains"/>
    <property type="match status" value="1"/>
</dbReference>
<evidence type="ECO:0000256" key="6">
    <source>
        <dbReference type="ARBA" id="ARBA00037908"/>
    </source>
</evidence>
<dbReference type="CDD" id="cd08239">
    <property type="entry name" value="THR_DH_like"/>
    <property type="match status" value="1"/>
</dbReference>
<dbReference type="PROSITE" id="PS00059">
    <property type="entry name" value="ADH_ZINC"/>
    <property type="match status" value="1"/>
</dbReference>
<evidence type="ECO:0000313" key="15">
    <source>
        <dbReference type="EMBL" id="NEC36835.1"/>
    </source>
</evidence>
<dbReference type="EC" id="1.1.1.329" evidence="8"/>
<keyword evidence="3 12" id="KW-0862">Zinc</keyword>
<sequence>MSTDSHTATMTGAFLPGDGTVDLRETSRPRAGHGQVVLRTRASGICGSDIHYIYNGHIGEGGARYDDVVAGHEPAGEVVAVGPGCKRLKPGDRVAVYHISGCGQCDECARGYFIGCTSESRAAYGWQRDGGHAPYLLAEENTCVPLPEPLTYVDGAFIACGIGTVYEALSRIALSGADRLLVTGLGPVGAAAAMVARAFGVRTVYGAEVVPERMEWARSLGLFDEVLDSSAEPLERVLELTGGTGVEAAVDCSGHPAARSLALKALRVRGRLALVGEGGQMSLDVSDDVLHKQVLISGSWVTSVQGMTRLAELLARQELHPERLVSDRFPLAEAQRAYEAAAGRAAGKVCLVFEN</sequence>
<reference evidence="15 16" key="1">
    <citation type="submission" date="2020-01" db="EMBL/GenBank/DDBJ databases">
        <title>Insect and environment-associated Actinomycetes.</title>
        <authorList>
            <person name="Currrie C."/>
            <person name="Chevrette M."/>
            <person name="Carlson C."/>
            <person name="Stubbendieck R."/>
            <person name="Wendt-Pienkowski E."/>
        </authorList>
    </citation>
    <scope>NUCLEOTIDE SEQUENCE [LARGE SCALE GENOMIC DNA]</scope>
    <source>
        <strain evidence="15 16">SID7739</strain>
    </source>
</reference>
<evidence type="ECO:0000256" key="3">
    <source>
        <dbReference type="ARBA" id="ARBA00022833"/>
    </source>
</evidence>
<evidence type="ECO:0000256" key="13">
    <source>
        <dbReference type="SAM" id="MobiDB-lite"/>
    </source>
</evidence>
<evidence type="ECO:0000256" key="4">
    <source>
        <dbReference type="ARBA" id="ARBA00023002"/>
    </source>
</evidence>
<organism evidence="15 16">
    <name type="scientific">Streptomyces rubrogriseus</name>
    <dbReference type="NCBI Taxonomy" id="194673"/>
    <lineage>
        <taxon>Bacteria</taxon>
        <taxon>Bacillati</taxon>
        <taxon>Actinomycetota</taxon>
        <taxon>Actinomycetes</taxon>
        <taxon>Kitasatosporales</taxon>
        <taxon>Streptomycetaceae</taxon>
        <taxon>Streptomyces</taxon>
        <taxon>Streptomyces violaceoruber group</taxon>
    </lineage>
</organism>
<keyword evidence="2 12" id="KW-0479">Metal-binding</keyword>
<comment type="catalytic activity">
    <reaction evidence="11">
        <text>2-deoxy-scyllo-inosamine + NADP(+) = 3-amino-2,3-dideoxy-scyllo-inosose + NADPH + H(+)</text>
        <dbReference type="Rhea" id="RHEA:33879"/>
        <dbReference type="ChEBI" id="CHEBI:15378"/>
        <dbReference type="ChEBI" id="CHEBI:57783"/>
        <dbReference type="ChEBI" id="CHEBI:58349"/>
        <dbReference type="ChEBI" id="CHEBI:65002"/>
        <dbReference type="ChEBI" id="CHEBI:65003"/>
        <dbReference type="EC" id="1.1.1.329"/>
    </reaction>
</comment>
<dbReference type="PANTHER" id="PTHR43401">
    <property type="entry name" value="L-THREONINE 3-DEHYDROGENASE"/>
    <property type="match status" value="1"/>
</dbReference>
<dbReference type="GeneID" id="96653032"/>
<dbReference type="PANTHER" id="PTHR43401:SF5">
    <property type="entry name" value="ALCOHOL DEHYDROGENASE-RELATED"/>
    <property type="match status" value="1"/>
</dbReference>
<dbReference type="Gene3D" id="3.90.180.10">
    <property type="entry name" value="Medium-chain alcohol dehydrogenases, catalytic domain"/>
    <property type="match status" value="1"/>
</dbReference>
<dbReference type="InterPro" id="IPR002328">
    <property type="entry name" value="ADH_Zn_CS"/>
</dbReference>